<proteinExistence type="predicted"/>
<accession>A0ABV7F329</accession>
<keyword evidence="9" id="KW-0472">Membrane</keyword>
<keyword evidence="6" id="KW-0732">Signal</keyword>
<keyword evidence="4" id="KW-1134">Transmembrane beta strand</keyword>
<dbReference type="InterPro" id="IPR033900">
    <property type="entry name" value="Gram_neg_porin_domain"/>
</dbReference>
<feature type="domain" description="Porin" evidence="11">
    <location>
        <begin position="2"/>
        <end position="251"/>
    </location>
</feature>
<comment type="caution">
    <text evidence="12">The sequence shown here is derived from an EMBL/GenBank/DDBJ whole genome shotgun (WGS) entry which is preliminary data.</text>
</comment>
<evidence type="ECO:0000256" key="3">
    <source>
        <dbReference type="ARBA" id="ARBA00022448"/>
    </source>
</evidence>
<evidence type="ECO:0000256" key="7">
    <source>
        <dbReference type="ARBA" id="ARBA00023065"/>
    </source>
</evidence>
<name>A0ABV7F329_9BURK</name>
<keyword evidence="7" id="KW-0406">Ion transport</keyword>
<evidence type="ECO:0000256" key="8">
    <source>
        <dbReference type="ARBA" id="ARBA00023114"/>
    </source>
</evidence>
<dbReference type="Gene3D" id="2.40.160.10">
    <property type="entry name" value="Porin"/>
    <property type="match status" value="1"/>
</dbReference>
<evidence type="ECO:0000256" key="9">
    <source>
        <dbReference type="ARBA" id="ARBA00023136"/>
    </source>
</evidence>
<sequence length="257" mass="27188">MVDTYVGSMRNSGDTAGRSVVNSGGMTTSWFGFKGSEDLGGGLKAKFALTSYFKGDSGQSGRFPRDTFWSRDANVGLAGSFGAVSVGRGLAPNFLSSVIFNPFGNSFTFSPLILQMDVPLFNASGWSNSVQGDTGWSNGIIYRTPDMGGLTANIHYQFGEVAGGSSKYNAGANVLYFRGPLALTAFYHNLKINNPLSPPIGNVQPAGNIPLPSGQFATRQSAWMVGGSYDFTAAKLFATYGKTSHDIDFADKTLSLG</sequence>
<evidence type="ECO:0000259" key="11">
    <source>
        <dbReference type="Pfam" id="PF13609"/>
    </source>
</evidence>
<keyword evidence="8" id="KW-0626">Porin</keyword>
<keyword evidence="5" id="KW-0812">Transmembrane</keyword>
<comment type="subunit">
    <text evidence="2">Homotrimer.</text>
</comment>
<dbReference type="InterPro" id="IPR050298">
    <property type="entry name" value="Gram-neg_bact_OMP"/>
</dbReference>
<evidence type="ECO:0000256" key="2">
    <source>
        <dbReference type="ARBA" id="ARBA00011233"/>
    </source>
</evidence>
<evidence type="ECO:0000256" key="6">
    <source>
        <dbReference type="ARBA" id="ARBA00022729"/>
    </source>
</evidence>
<keyword evidence="3" id="KW-0813">Transport</keyword>
<evidence type="ECO:0000256" key="5">
    <source>
        <dbReference type="ARBA" id="ARBA00022692"/>
    </source>
</evidence>
<gene>
    <name evidence="12" type="ORF">ACFOFO_12105</name>
</gene>
<dbReference type="SUPFAM" id="SSF56935">
    <property type="entry name" value="Porins"/>
    <property type="match status" value="1"/>
</dbReference>
<dbReference type="RefSeq" id="WP_390331608.1">
    <property type="nucleotide sequence ID" value="NZ_JBHRTP010000036.1"/>
</dbReference>
<comment type="subcellular location">
    <subcellularLocation>
        <location evidence="1">Cell outer membrane</location>
        <topology evidence="1">Multi-pass membrane protein</topology>
    </subcellularLocation>
</comment>
<dbReference type="Pfam" id="PF13609">
    <property type="entry name" value="Porin_4"/>
    <property type="match status" value="1"/>
</dbReference>
<evidence type="ECO:0000313" key="12">
    <source>
        <dbReference type="EMBL" id="MFC3108696.1"/>
    </source>
</evidence>
<evidence type="ECO:0000256" key="4">
    <source>
        <dbReference type="ARBA" id="ARBA00022452"/>
    </source>
</evidence>
<reference evidence="13" key="1">
    <citation type="journal article" date="2019" name="Int. J. Syst. Evol. Microbiol.">
        <title>The Global Catalogue of Microorganisms (GCM) 10K type strain sequencing project: providing services to taxonomists for standard genome sequencing and annotation.</title>
        <authorList>
            <consortium name="The Broad Institute Genomics Platform"/>
            <consortium name="The Broad Institute Genome Sequencing Center for Infectious Disease"/>
            <person name="Wu L."/>
            <person name="Ma J."/>
        </authorList>
    </citation>
    <scope>NUCLEOTIDE SEQUENCE [LARGE SCALE GENOMIC DNA]</scope>
    <source>
        <strain evidence="13">KCTC 42986</strain>
    </source>
</reference>
<keyword evidence="10" id="KW-0998">Cell outer membrane</keyword>
<dbReference type="PANTHER" id="PTHR34501">
    <property type="entry name" value="PROTEIN YDDL-RELATED"/>
    <property type="match status" value="1"/>
</dbReference>
<dbReference type="CDD" id="cd00342">
    <property type="entry name" value="gram_neg_porins"/>
    <property type="match status" value="1"/>
</dbReference>
<evidence type="ECO:0000313" key="13">
    <source>
        <dbReference type="Proteomes" id="UP001595530"/>
    </source>
</evidence>
<keyword evidence="13" id="KW-1185">Reference proteome</keyword>
<dbReference type="Proteomes" id="UP001595530">
    <property type="component" value="Unassembled WGS sequence"/>
</dbReference>
<evidence type="ECO:0000256" key="1">
    <source>
        <dbReference type="ARBA" id="ARBA00004571"/>
    </source>
</evidence>
<dbReference type="PANTHER" id="PTHR34501:SF9">
    <property type="entry name" value="MAJOR OUTER MEMBRANE PROTEIN P.IA"/>
    <property type="match status" value="1"/>
</dbReference>
<dbReference type="EMBL" id="JBHRTP010000036">
    <property type="protein sequence ID" value="MFC3108696.1"/>
    <property type="molecule type" value="Genomic_DNA"/>
</dbReference>
<organism evidence="12 13">
    <name type="scientific">Undibacterium arcticum</name>
    <dbReference type="NCBI Taxonomy" id="1762892"/>
    <lineage>
        <taxon>Bacteria</taxon>
        <taxon>Pseudomonadati</taxon>
        <taxon>Pseudomonadota</taxon>
        <taxon>Betaproteobacteria</taxon>
        <taxon>Burkholderiales</taxon>
        <taxon>Oxalobacteraceae</taxon>
        <taxon>Undibacterium</taxon>
    </lineage>
</organism>
<dbReference type="InterPro" id="IPR023614">
    <property type="entry name" value="Porin_dom_sf"/>
</dbReference>
<protein>
    <submittedName>
        <fullName evidence="12">Porin</fullName>
    </submittedName>
</protein>
<evidence type="ECO:0000256" key="10">
    <source>
        <dbReference type="ARBA" id="ARBA00023237"/>
    </source>
</evidence>